<dbReference type="GO" id="GO:0016491">
    <property type="term" value="F:oxidoreductase activity"/>
    <property type="evidence" value="ECO:0007669"/>
    <property type="project" value="InterPro"/>
</dbReference>
<gene>
    <name evidence="7" type="ORF">MNB_SV-5-1029</name>
</gene>
<reference evidence="7" key="1">
    <citation type="submission" date="2016-10" db="EMBL/GenBank/DDBJ databases">
        <authorList>
            <person name="de Groot N.N."/>
        </authorList>
    </citation>
    <scope>NUCLEOTIDE SEQUENCE</scope>
</reference>
<dbReference type="AlphaFoldDB" id="A0A1W1EEC0"/>
<keyword evidence="7" id="KW-0413">Isomerase</keyword>
<dbReference type="InterPro" id="IPR036188">
    <property type="entry name" value="FAD/NAD-bd_sf"/>
</dbReference>
<feature type="domain" description="Amine oxidase" evidence="6">
    <location>
        <begin position="11"/>
        <end position="473"/>
    </location>
</feature>
<keyword evidence="1" id="KW-0285">Flavoprotein</keyword>
<evidence type="ECO:0000256" key="4">
    <source>
        <dbReference type="ARBA" id="ARBA00022857"/>
    </source>
</evidence>
<evidence type="ECO:0000256" key="1">
    <source>
        <dbReference type="ARBA" id="ARBA00022630"/>
    </source>
</evidence>
<dbReference type="SUPFAM" id="SSF51905">
    <property type="entry name" value="FAD/NAD(P)-binding domain"/>
    <property type="match status" value="1"/>
</dbReference>
<protein>
    <submittedName>
        <fullName evidence="7">Carotenoid cis-trans isomerase</fullName>
        <ecNumber evidence="7">5.2.-.-</ecNumber>
    </submittedName>
</protein>
<evidence type="ECO:0000256" key="3">
    <source>
        <dbReference type="ARBA" id="ARBA00022827"/>
    </source>
</evidence>
<evidence type="ECO:0000313" key="7">
    <source>
        <dbReference type="EMBL" id="SFZ98407.1"/>
    </source>
</evidence>
<dbReference type="GO" id="GO:0016853">
    <property type="term" value="F:isomerase activity"/>
    <property type="evidence" value="ECO:0007669"/>
    <property type="project" value="UniProtKB-KW"/>
</dbReference>
<organism evidence="7">
    <name type="scientific">hydrothermal vent metagenome</name>
    <dbReference type="NCBI Taxonomy" id="652676"/>
    <lineage>
        <taxon>unclassified sequences</taxon>
        <taxon>metagenomes</taxon>
        <taxon>ecological metagenomes</taxon>
    </lineage>
</organism>
<keyword evidence="2" id="KW-0732">Signal</keyword>
<dbReference type="Gene3D" id="3.50.50.60">
    <property type="entry name" value="FAD/NAD(P)-binding domain"/>
    <property type="match status" value="2"/>
</dbReference>
<dbReference type="PANTHER" id="PTHR46091">
    <property type="entry name" value="BLR7054 PROTEIN"/>
    <property type="match status" value="1"/>
</dbReference>
<name>A0A1W1EEC0_9ZZZZ</name>
<dbReference type="EC" id="5.2.-.-" evidence="7"/>
<proteinExistence type="predicted"/>
<accession>A0A1W1EEC0</accession>
<sequence length="484" mass="54788">MKKISIIGAGLGGLTAGALLAKNGHKVTLLEQHNIVGGCATTFNRKGGFICEVGLHEMEGVYSNPYVKDIFEELDVYNNVTFVKPDEFFEVTTSKGSFSMPDGIDNASAALKERFPDSKDSIDEYFNLIQRIDREFMLLQGASWYHYMLFPFFFPSVLKYKNKTVSEVLDGMIDNEELKLILNINVQYYNDTPKTLSFLLHAFAQHSYFHGGGWFIKGGSQKLSDYLASVIESNGGEVITKAMVTACENNKVTYVKRKESHSVDSDIVISNISPEQTYDLYNLPYEQNKEIASGLLTIYIGFSKNIRATYGKRAYSNFIFDNLASMQDYEEMIQKDIEERGFVFVDYSQLDAALTKDENKSFGAICLMDYIEEWEKLDEKAYEEKKERLIELTLEKLEQYYPNITALVEYAEVGTAKTVKRYIKTPKGTAYGYKPTPKQFFKAPKVKSSKINNLYFTGQWVISGGFSPAILSGGLCYTEISAKK</sequence>
<dbReference type="EMBL" id="FPKX01000048">
    <property type="protein sequence ID" value="SFZ98407.1"/>
    <property type="molecule type" value="Genomic_DNA"/>
</dbReference>
<keyword evidence="3" id="KW-0274">FAD</keyword>
<keyword evidence="4" id="KW-0521">NADP</keyword>
<dbReference type="PANTHER" id="PTHR46091:SF3">
    <property type="entry name" value="AMINE OXIDASE DOMAIN-CONTAINING PROTEIN"/>
    <property type="match status" value="1"/>
</dbReference>
<evidence type="ECO:0000256" key="5">
    <source>
        <dbReference type="ARBA" id="ARBA00023027"/>
    </source>
</evidence>
<dbReference type="InterPro" id="IPR002937">
    <property type="entry name" value="Amino_oxidase"/>
</dbReference>
<evidence type="ECO:0000259" key="6">
    <source>
        <dbReference type="Pfam" id="PF01593"/>
    </source>
</evidence>
<dbReference type="Pfam" id="PF01593">
    <property type="entry name" value="Amino_oxidase"/>
    <property type="match status" value="1"/>
</dbReference>
<evidence type="ECO:0000256" key="2">
    <source>
        <dbReference type="ARBA" id="ARBA00022729"/>
    </source>
</evidence>
<keyword evidence="5" id="KW-0520">NAD</keyword>
<dbReference type="InterPro" id="IPR052206">
    <property type="entry name" value="Retinol_saturase"/>
</dbReference>